<organism evidence="1 2">
    <name type="scientific">Arctium lappa</name>
    <name type="common">Greater burdock</name>
    <name type="synonym">Lappa major</name>
    <dbReference type="NCBI Taxonomy" id="4217"/>
    <lineage>
        <taxon>Eukaryota</taxon>
        <taxon>Viridiplantae</taxon>
        <taxon>Streptophyta</taxon>
        <taxon>Embryophyta</taxon>
        <taxon>Tracheophyta</taxon>
        <taxon>Spermatophyta</taxon>
        <taxon>Magnoliopsida</taxon>
        <taxon>eudicotyledons</taxon>
        <taxon>Gunneridae</taxon>
        <taxon>Pentapetalae</taxon>
        <taxon>asterids</taxon>
        <taxon>campanulids</taxon>
        <taxon>Asterales</taxon>
        <taxon>Asteraceae</taxon>
        <taxon>Carduoideae</taxon>
        <taxon>Cardueae</taxon>
        <taxon>Arctiinae</taxon>
        <taxon>Arctium</taxon>
    </lineage>
</organism>
<comment type="caution">
    <text evidence="1">The sequence shown here is derived from an EMBL/GenBank/DDBJ whole genome shotgun (WGS) entry which is preliminary data.</text>
</comment>
<dbReference type="EMBL" id="CM042059">
    <property type="protein sequence ID" value="KAI3681524.1"/>
    <property type="molecule type" value="Genomic_DNA"/>
</dbReference>
<sequence length="84" mass="9990">MILDTKKVDPCNEVKVKKDKVQNVIQSSVVNEFGEKRKRRSSDDRSREDRLPEKEEDEEYEKEEEEQGQEEETNNEDEFQIAKA</sequence>
<evidence type="ECO:0000313" key="2">
    <source>
        <dbReference type="Proteomes" id="UP001055879"/>
    </source>
</evidence>
<evidence type="ECO:0000313" key="1">
    <source>
        <dbReference type="EMBL" id="KAI3681524.1"/>
    </source>
</evidence>
<accession>A0ACB8Y9G9</accession>
<reference evidence="1 2" key="2">
    <citation type="journal article" date="2022" name="Mol. Ecol. Resour.">
        <title>The genomes of chicory, endive, great burdock and yacon provide insights into Asteraceae paleo-polyploidization history and plant inulin production.</title>
        <authorList>
            <person name="Fan W."/>
            <person name="Wang S."/>
            <person name="Wang H."/>
            <person name="Wang A."/>
            <person name="Jiang F."/>
            <person name="Liu H."/>
            <person name="Zhao H."/>
            <person name="Xu D."/>
            <person name="Zhang Y."/>
        </authorList>
    </citation>
    <scope>NUCLEOTIDE SEQUENCE [LARGE SCALE GENOMIC DNA]</scope>
    <source>
        <strain evidence="2">cv. Niubang</strain>
    </source>
</reference>
<dbReference type="Proteomes" id="UP001055879">
    <property type="component" value="Linkage Group LG13"/>
</dbReference>
<reference evidence="2" key="1">
    <citation type="journal article" date="2022" name="Mol. Ecol. Resour.">
        <title>The genomes of chicory, endive, great burdock and yacon provide insights into Asteraceae palaeo-polyploidization history and plant inulin production.</title>
        <authorList>
            <person name="Fan W."/>
            <person name="Wang S."/>
            <person name="Wang H."/>
            <person name="Wang A."/>
            <person name="Jiang F."/>
            <person name="Liu H."/>
            <person name="Zhao H."/>
            <person name="Xu D."/>
            <person name="Zhang Y."/>
        </authorList>
    </citation>
    <scope>NUCLEOTIDE SEQUENCE [LARGE SCALE GENOMIC DNA]</scope>
    <source>
        <strain evidence="2">cv. Niubang</strain>
    </source>
</reference>
<name>A0ACB8Y9G9_ARCLA</name>
<keyword evidence="2" id="KW-1185">Reference proteome</keyword>
<gene>
    <name evidence="1" type="ORF">L6452_36323</name>
</gene>
<protein>
    <submittedName>
        <fullName evidence="1">Uncharacterized protein</fullName>
    </submittedName>
</protein>
<proteinExistence type="predicted"/>